<sequence>MHLAFNSFNATASVEQLRHLLEQGETSEETRNKTRASFGCGSRYRLNICTENTHTDSHYDLRVKLRHANVPRSFLLGQRKKEKQGRL</sequence>
<keyword evidence="2" id="KW-1185">Reference proteome</keyword>
<proteinExistence type="predicted"/>
<comment type="caution">
    <text evidence="1">The sequence shown here is derived from an EMBL/GenBank/DDBJ whole genome shotgun (WGS) entry which is preliminary data.</text>
</comment>
<gene>
    <name evidence="1" type="ORF">PLEPLA_LOCUS27735</name>
</gene>
<dbReference type="Proteomes" id="UP001153269">
    <property type="component" value="Unassembled WGS sequence"/>
</dbReference>
<dbReference type="EMBL" id="CADEAL010002369">
    <property type="protein sequence ID" value="CAB1439969.1"/>
    <property type="molecule type" value="Genomic_DNA"/>
</dbReference>
<dbReference type="AlphaFoldDB" id="A0A9N7UZF4"/>
<accession>A0A9N7UZF4</accession>
<organism evidence="1 2">
    <name type="scientific">Pleuronectes platessa</name>
    <name type="common">European plaice</name>
    <dbReference type="NCBI Taxonomy" id="8262"/>
    <lineage>
        <taxon>Eukaryota</taxon>
        <taxon>Metazoa</taxon>
        <taxon>Chordata</taxon>
        <taxon>Craniata</taxon>
        <taxon>Vertebrata</taxon>
        <taxon>Euteleostomi</taxon>
        <taxon>Actinopterygii</taxon>
        <taxon>Neopterygii</taxon>
        <taxon>Teleostei</taxon>
        <taxon>Neoteleostei</taxon>
        <taxon>Acanthomorphata</taxon>
        <taxon>Carangaria</taxon>
        <taxon>Pleuronectiformes</taxon>
        <taxon>Pleuronectoidei</taxon>
        <taxon>Pleuronectidae</taxon>
        <taxon>Pleuronectes</taxon>
    </lineage>
</organism>
<reference evidence="1" key="1">
    <citation type="submission" date="2020-03" db="EMBL/GenBank/DDBJ databases">
        <authorList>
            <person name="Weist P."/>
        </authorList>
    </citation>
    <scope>NUCLEOTIDE SEQUENCE</scope>
</reference>
<protein>
    <submittedName>
        <fullName evidence="1">Uncharacterized protein</fullName>
    </submittedName>
</protein>
<name>A0A9N7UZF4_PLEPL</name>
<evidence type="ECO:0000313" key="1">
    <source>
        <dbReference type="EMBL" id="CAB1439969.1"/>
    </source>
</evidence>
<evidence type="ECO:0000313" key="2">
    <source>
        <dbReference type="Proteomes" id="UP001153269"/>
    </source>
</evidence>